<protein>
    <submittedName>
        <fullName evidence="3">Transporter substrate-binding domain-containing protein</fullName>
    </submittedName>
</protein>
<accession>A0ABT4JSX8</accession>
<dbReference type="RefSeq" id="WP_269124295.1">
    <property type="nucleotide sequence ID" value="NZ_JAPUBN010000013.1"/>
</dbReference>
<evidence type="ECO:0000313" key="4">
    <source>
        <dbReference type="Proteomes" id="UP001149719"/>
    </source>
</evidence>
<comment type="caution">
    <text evidence="3">The sequence shown here is derived from an EMBL/GenBank/DDBJ whole genome shotgun (WGS) entry which is preliminary data.</text>
</comment>
<dbReference type="Proteomes" id="UP001149719">
    <property type="component" value="Unassembled WGS sequence"/>
</dbReference>
<feature type="signal peptide" evidence="1">
    <location>
        <begin position="1"/>
        <end position="21"/>
    </location>
</feature>
<evidence type="ECO:0000313" key="3">
    <source>
        <dbReference type="EMBL" id="MCZ2721479.1"/>
    </source>
</evidence>
<keyword evidence="4" id="KW-1185">Reference proteome</keyword>
<keyword evidence="1" id="KW-0732">Signal</keyword>
<dbReference type="Pfam" id="PF00497">
    <property type="entry name" value="SBP_bac_3"/>
    <property type="match status" value="1"/>
</dbReference>
<dbReference type="SUPFAM" id="SSF53850">
    <property type="entry name" value="Periplasmic binding protein-like II"/>
    <property type="match status" value="1"/>
</dbReference>
<gene>
    <name evidence="3" type="ORF">O1D97_07380</name>
</gene>
<dbReference type="PANTHER" id="PTHR38834:SF3">
    <property type="entry name" value="SOLUTE-BINDING PROTEIN FAMILY 3_N-TERMINAL DOMAIN-CONTAINING PROTEIN"/>
    <property type="match status" value="1"/>
</dbReference>
<sequence>MKKTLGCVISLCCSLSAVSHAETIKLTTMNWAPFYAEELDRNGFVTAIVQESLAASGYDSEIEFTEWNTALKTVEAGTKDAIVGGYFSEERQKVYNYSIPIYTVLSGLVKTKNLDLDLFTSFDQLNSYKMGKVAGGVVSKEYDSFQFNSLTGFDTTKAAVIALSQGEIDLYADNLSASRAVAQGLGIDPMSLELVQPPLEQNDLYLLISKSIPNSDALRDAFNQGLITIQSNGVYQKILEDFNQN</sequence>
<dbReference type="Gene3D" id="3.40.190.10">
    <property type="entry name" value="Periplasmic binding protein-like II"/>
    <property type="match status" value="2"/>
</dbReference>
<evidence type="ECO:0000256" key="1">
    <source>
        <dbReference type="SAM" id="SignalP"/>
    </source>
</evidence>
<dbReference type="EMBL" id="JAPUBN010000013">
    <property type="protein sequence ID" value="MCZ2721479.1"/>
    <property type="molecule type" value="Genomic_DNA"/>
</dbReference>
<dbReference type="SMART" id="SM00062">
    <property type="entry name" value="PBPb"/>
    <property type="match status" value="1"/>
</dbReference>
<feature type="chain" id="PRO_5045957560" evidence="1">
    <location>
        <begin position="22"/>
        <end position="245"/>
    </location>
</feature>
<organism evidence="3 4">
    <name type="scientific">Marinomonas phaeophyticola</name>
    <dbReference type="NCBI Taxonomy" id="3004091"/>
    <lineage>
        <taxon>Bacteria</taxon>
        <taxon>Pseudomonadati</taxon>
        <taxon>Pseudomonadota</taxon>
        <taxon>Gammaproteobacteria</taxon>
        <taxon>Oceanospirillales</taxon>
        <taxon>Oceanospirillaceae</taxon>
        <taxon>Marinomonas</taxon>
    </lineage>
</organism>
<reference evidence="3" key="1">
    <citation type="submission" date="2022-12" db="EMBL/GenBank/DDBJ databases">
        <title>Marinomonas 15G1-11 sp. nov, isolated from marine algae.</title>
        <authorList>
            <person name="Butt M."/>
            <person name="Choi D.G."/>
            <person name="Kim J.M."/>
            <person name="Lee J.K."/>
            <person name="Baek J.H."/>
            <person name="Jeon C.O."/>
        </authorList>
    </citation>
    <scope>NUCLEOTIDE SEQUENCE</scope>
    <source>
        <strain evidence="3">15G1-11</strain>
    </source>
</reference>
<evidence type="ECO:0000259" key="2">
    <source>
        <dbReference type="SMART" id="SM00062"/>
    </source>
</evidence>
<name>A0ABT4JSX8_9GAMM</name>
<dbReference type="PANTHER" id="PTHR38834">
    <property type="entry name" value="PERIPLASMIC SUBSTRATE BINDING PROTEIN FAMILY 3"/>
    <property type="match status" value="1"/>
</dbReference>
<feature type="domain" description="Solute-binding protein family 3/N-terminal" evidence="2">
    <location>
        <begin position="23"/>
        <end position="241"/>
    </location>
</feature>
<dbReference type="InterPro" id="IPR001638">
    <property type="entry name" value="Solute-binding_3/MltF_N"/>
</dbReference>
<proteinExistence type="predicted"/>